<gene>
    <name evidence="3" type="ORF">PEBR_09498</name>
</gene>
<feature type="compositionally biased region" description="Low complexity" evidence="1">
    <location>
        <begin position="69"/>
        <end position="92"/>
    </location>
</feature>
<protein>
    <submittedName>
        <fullName evidence="3">Uncharacterized protein</fullName>
    </submittedName>
</protein>
<feature type="compositionally biased region" description="Low complexity" evidence="1">
    <location>
        <begin position="158"/>
        <end position="171"/>
    </location>
</feature>
<evidence type="ECO:0000256" key="2">
    <source>
        <dbReference type="SAM" id="SignalP"/>
    </source>
</evidence>
<feature type="chain" id="PRO_5012255955" evidence="2">
    <location>
        <begin position="22"/>
        <end position="186"/>
    </location>
</feature>
<feature type="compositionally biased region" description="Gly residues" evidence="1">
    <location>
        <begin position="93"/>
        <end position="109"/>
    </location>
</feature>
<dbReference type="Proteomes" id="UP000190744">
    <property type="component" value="Unassembled WGS sequence"/>
</dbReference>
<reference evidence="4" key="1">
    <citation type="submission" date="2015-09" db="EMBL/GenBank/DDBJ databases">
        <authorList>
            <person name="Fill T.P."/>
            <person name="Baretta J.F."/>
            <person name="de Almeida L.G."/>
            <person name="Rocha M."/>
            <person name="de Souza D.H."/>
            <person name="Malavazi I."/>
            <person name="Cerdeira L.T."/>
            <person name="Hong H."/>
            <person name="Samborskyy M."/>
            <person name="de Vasconcelos A.T."/>
            <person name="Leadlay P."/>
            <person name="Rodrigues-Filho E."/>
        </authorList>
    </citation>
    <scope>NUCLEOTIDE SEQUENCE [LARGE SCALE GENOMIC DNA]</scope>
    <source>
        <strain evidence="4">LaBioMMi 136</strain>
    </source>
</reference>
<evidence type="ECO:0000256" key="1">
    <source>
        <dbReference type="SAM" id="MobiDB-lite"/>
    </source>
</evidence>
<dbReference type="EMBL" id="LJBN01000001">
    <property type="protein sequence ID" value="OOQ91787.1"/>
    <property type="molecule type" value="Genomic_DNA"/>
</dbReference>
<feature type="compositionally biased region" description="Polar residues" evidence="1">
    <location>
        <begin position="31"/>
        <end position="43"/>
    </location>
</feature>
<feature type="compositionally biased region" description="Gly residues" evidence="1">
    <location>
        <begin position="55"/>
        <end position="68"/>
    </location>
</feature>
<feature type="region of interest" description="Disordered" evidence="1">
    <location>
        <begin position="31"/>
        <end position="186"/>
    </location>
</feature>
<evidence type="ECO:0000313" key="4">
    <source>
        <dbReference type="Proteomes" id="UP000190744"/>
    </source>
</evidence>
<keyword evidence="2" id="KW-0732">Signal</keyword>
<feature type="compositionally biased region" description="Low complexity" evidence="1">
    <location>
        <begin position="44"/>
        <end position="54"/>
    </location>
</feature>
<sequence>MKFNVVFGLAAALALAPNAVALNLFGARQDATPTSGAQPSGTVPSGLPQSSSSGSEGGFGGGFGGGAQESGRPQASGTVPSGVSGGSQPSGSFGQGGHHGHGGQGGFPSGGAQPSGSFGGSGQGGEGGAAPTAAPSGTFGGSSGQESGFITVSGALPTGSATAESGSSSEGNRQFERVHARQIRPF</sequence>
<proteinExistence type="predicted"/>
<dbReference type="AlphaFoldDB" id="A0A1S9S1W3"/>
<accession>A0A1S9S1W3</accession>
<comment type="caution">
    <text evidence="3">The sequence shown here is derived from an EMBL/GenBank/DDBJ whole genome shotgun (WGS) entry which is preliminary data.</text>
</comment>
<organism evidence="3 4">
    <name type="scientific">Penicillium brasilianum</name>
    <dbReference type="NCBI Taxonomy" id="104259"/>
    <lineage>
        <taxon>Eukaryota</taxon>
        <taxon>Fungi</taxon>
        <taxon>Dikarya</taxon>
        <taxon>Ascomycota</taxon>
        <taxon>Pezizomycotina</taxon>
        <taxon>Eurotiomycetes</taxon>
        <taxon>Eurotiomycetidae</taxon>
        <taxon>Eurotiales</taxon>
        <taxon>Aspergillaceae</taxon>
        <taxon>Penicillium</taxon>
    </lineage>
</organism>
<name>A0A1S9S1W3_PENBI</name>
<evidence type="ECO:0000313" key="3">
    <source>
        <dbReference type="EMBL" id="OOQ91787.1"/>
    </source>
</evidence>
<feature type="compositionally biased region" description="Gly residues" evidence="1">
    <location>
        <begin position="117"/>
        <end position="128"/>
    </location>
</feature>
<feature type="signal peptide" evidence="2">
    <location>
        <begin position="1"/>
        <end position="21"/>
    </location>
</feature>